<dbReference type="PANTHER" id="PTHR30055">
    <property type="entry name" value="HTH-TYPE TRANSCRIPTIONAL REGULATOR RUTR"/>
    <property type="match status" value="1"/>
</dbReference>
<dbReference type="EMBL" id="RBKT01000001">
    <property type="protein sequence ID" value="RKR89031.1"/>
    <property type="molecule type" value="Genomic_DNA"/>
</dbReference>
<evidence type="ECO:0000256" key="4">
    <source>
        <dbReference type="PROSITE-ProRule" id="PRU00335"/>
    </source>
</evidence>
<dbReference type="InterPro" id="IPR009057">
    <property type="entry name" value="Homeodomain-like_sf"/>
</dbReference>
<reference evidence="7 8" key="1">
    <citation type="submission" date="2018-10" db="EMBL/GenBank/DDBJ databases">
        <title>Sequencing the genomes of 1000 actinobacteria strains.</title>
        <authorList>
            <person name="Klenk H.-P."/>
        </authorList>
    </citation>
    <scope>NUCLEOTIDE SEQUENCE [LARGE SCALE GENOMIC DNA]</scope>
    <source>
        <strain evidence="7 8">DSM 45175</strain>
    </source>
</reference>
<evidence type="ECO:0000256" key="2">
    <source>
        <dbReference type="ARBA" id="ARBA00023125"/>
    </source>
</evidence>
<keyword evidence="8" id="KW-1185">Reference proteome</keyword>
<dbReference type="PRINTS" id="PR00455">
    <property type="entry name" value="HTHTETR"/>
</dbReference>
<dbReference type="Proteomes" id="UP000277671">
    <property type="component" value="Unassembled WGS sequence"/>
</dbReference>
<gene>
    <name evidence="7" type="ORF">BDK92_3368</name>
</gene>
<dbReference type="GO" id="GO:0003700">
    <property type="term" value="F:DNA-binding transcription factor activity"/>
    <property type="evidence" value="ECO:0007669"/>
    <property type="project" value="TreeGrafter"/>
</dbReference>
<evidence type="ECO:0000256" key="1">
    <source>
        <dbReference type="ARBA" id="ARBA00023015"/>
    </source>
</evidence>
<protein>
    <submittedName>
        <fullName evidence="7">TetR family transcriptional regulator</fullName>
    </submittedName>
</protein>
<dbReference type="SUPFAM" id="SSF48498">
    <property type="entry name" value="Tetracyclin repressor-like, C-terminal domain"/>
    <property type="match status" value="1"/>
</dbReference>
<dbReference type="Gene3D" id="1.10.10.60">
    <property type="entry name" value="Homeodomain-like"/>
    <property type="match status" value="1"/>
</dbReference>
<accession>A0A495JJN8</accession>
<keyword evidence="2 4" id="KW-0238">DNA-binding</keyword>
<dbReference type="InterPro" id="IPR011075">
    <property type="entry name" value="TetR_C"/>
</dbReference>
<dbReference type="AlphaFoldDB" id="A0A495JJN8"/>
<dbReference type="Pfam" id="PF16859">
    <property type="entry name" value="TetR_C_11"/>
    <property type="match status" value="1"/>
</dbReference>
<evidence type="ECO:0000256" key="5">
    <source>
        <dbReference type="SAM" id="MobiDB-lite"/>
    </source>
</evidence>
<evidence type="ECO:0000313" key="8">
    <source>
        <dbReference type="Proteomes" id="UP000277671"/>
    </source>
</evidence>
<comment type="caution">
    <text evidence="7">The sequence shown here is derived from an EMBL/GenBank/DDBJ whole genome shotgun (WGS) entry which is preliminary data.</text>
</comment>
<dbReference type="InterPro" id="IPR001647">
    <property type="entry name" value="HTH_TetR"/>
</dbReference>
<feature type="DNA-binding region" description="H-T-H motif" evidence="4">
    <location>
        <begin position="51"/>
        <end position="70"/>
    </location>
</feature>
<dbReference type="Gene3D" id="1.10.357.10">
    <property type="entry name" value="Tetracycline Repressor, domain 2"/>
    <property type="match status" value="1"/>
</dbReference>
<dbReference type="InterPro" id="IPR050109">
    <property type="entry name" value="HTH-type_TetR-like_transc_reg"/>
</dbReference>
<feature type="region of interest" description="Disordered" evidence="5">
    <location>
        <begin position="1"/>
        <end position="23"/>
    </location>
</feature>
<sequence>MSGPADGMTTGGVGGEGIFAHPTGRRSDRIHEAVLRATEELLREGGLPAATVDAIAARTGVSKATVYKHWPCRTAVAAEAFGRMMADALPLPDTGNAVGDLTAQLRQVSAFYASPYGHIFAQLLAACVDDPKGAAYFREYFLAGRRRAIAQLWQRAADRGETRPGIDAETATDILFGPLVFRLLTRHQPLTDAEANKLAAAAIPALLLPTPPTPPAG</sequence>
<feature type="domain" description="HTH tetR-type" evidence="6">
    <location>
        <begin position="28"/>
        <end position="88"/>
    </location>
</feature>
<keyword evidence="3" id="KW-0804">Transcription</keyword>
<evidence type="ECO:0000256" key="3">
    <source>
        <dbReference type="ARBA" id="ARBA00023163"/>
    </source>
</evidence>
<dbReference type="InterPro" id="IPR036271">
    <property type="entry name" value="Tet_transcr_reg_TetR-rel_C_sf"/>
</dbReference>
<name>A0A495JJN8_9ACTN</name>
<proteinExistence type="predicted"/>
<evidence type="ECO:0000259" key="6">
    <source>
        <dbReference type="PROSITE" id="PS50977"/>
    </source>
</evidence>
<dbReference type="PANTHER" id="PTHR30055:SF148">
    <property type="entry name" value="TETR-FAMILY TRANSCRIPTIONAL REGULATOR"/>
    <property type="match status" value="1"/>
</dbReference>
<dbReference type="SUPFAM" id="SSF46689">
    <property type="entry name" value="Homeodomain-like"/>
    <property type="match status" value="1"/>
</dbReference>
<organism evidence="7 8">
    <name type="scientific">Micromonospora pisi</name>
    <dbReference type="NCBI Taxonomy" id="589240"/>
    <lineage>
        <taxon>Bacteria</taxon>
        <taxon>Bacillati</taxon>
        <taxon>Actinomycetota</taxon>
        <taxon>Actinomycetes</taxon>
        <taxon>Micromonosporales</taxon>
        <taxon>Micromonosporaceae</taxon>
        <taxon>Micromonospora</taxon>
    </lineage>
</organism>
<keyword evidence="1" id="KW-0805">Transcription regulation</keyword>
<dbReference type="PROSITE" id="PS50977">
    <property type="entry name" value="HTH_TETR_2"/>
    <property type="match status" value="1"/>
</dbReference>
<dbReference type="Pfam" id="PF00440">
    <property type="entry name" value="TetR_N"/>
    <property type="match status" value="1"/>
</dbReference>
<dbReference type="GO" id="GO:0000976">
    <property type="term" value="F:transcription cis-regulatory region binding"/>
    <property type="evidence" value="ECO:0007669"/>
    <property type="project" value="TreeGrafter"/>
</dbReference>
<evidence type="ECO:0000313" key="7">
    <source>
        <dbReference type="EMBL" id="RKR89031.1"/>
    </source>
</evidence>